<reference evidence="2" key="1">
    <citation type="submission" date="2023-04" db="EMBL/GenBank/DDBJ databases">
        <title>Ambrosiozyma monospora NBRC 1965.</title>
        <authorList>
            <person name="Ichikawa N."/>
            <person name="Sato H."/>
            <person name="Tonouchi N."/>
        </authorList>
    </citation>
    <scope>NUCLEOTIDE SEQUENCE</scope>
    <source>
        <strain evidence="2">NBRC 1965</strain>
    </source>
</reference>
<keyword evidence="3" id="KW-1185">Reference proteome</keyword>
<accession>A0A9W7DFA3</accession>
<organism evidence="2 3">
    <name type="scientific">Ambrosiozyma monospora</name>
    <name type="common">Yeast</name>
    <name type="synonym">Endomycopsis monosporus</name>
    <dbReference type="NCBI Taxonomy" id="43982"/>
    <lineage>
        <taxon>Eukaryota</taxon>
        <taxon>Fungi</taxon>
        <taxon>Dikarya</taxon>
        <taxon>Ascomycota</taxon>
        <taxon>Saccharomycotina</taxon>
        <taxon>Pichiomycetes</taxon>
        <taxon>Pichiales</taxon>
        <taxon>Pichiaceae</taxon>
        <taxon>Ambrosiozyma</taxon>
    </lineage>
</organism>
<dbReference type="PANTHER" id="PTHR35523:SF1">
    <property type="entry name" value="CELL WALL PROTEIN SED1"/>
    <property type="match status" value="1"/>
</dbReference>
<proteinExistence type="predicted"/>
<dbReference type="AlphaFoldDB" id="A0A9W7DFA3"/>
<evidence type="ECO:0000313" key="2">
    <source>
        <dbReference type="EMBL" id="GMG30589.1"/>
    </source>
</evidence>
<dbReference type="InterPro" id="IPR038843">
    <property type="entry name" value="Sed1/Spi1"/>
</dbReference>
<sequence length="141" mass="13837">MQFSSVLFLTSAALAAHISGYSNGTDSTITYETTVEQVVTAFTTYCPGATQITTNGKTYTVTGATTLTITDCPCTVKSTLTTTGVATSASVTAASASSKSVVASSSSGSSAAPSLTTAEGVAAKVDIAGLAAIAGVAAYLL</sequence>
<feature type="signal peptide" evidence="1">
    <location>
        <begin position="1"/>
        <end position="15"/>
    </location>
</feature>
<gene>
    <name evidence="2" type="ORF">Amon01_000387700</name>
</gene>
<feature type="chain" id="PRO_5040988945" evidence="1">
    <location>
        <begin position="16"/>
        <end position="141"/>
    </location>
</feature>
<dbReference type="EMBL" id="BSXU01001744">
    <property type="protein sequence ID" value="GMG30589.1"/>
    <property type="molecule type" value="Genomic_DNA"/>
</dbReference>
<evidence type="ECO:0000256" key="1">
    <source>
        <dbReference type="SAM" id="SignalP"/>
    </source>
</evidence>
<dbReference type="Proteomes" id="UP001165063">
    <property type="component" value="Unassembled WGS sequence"/>
</dbReference>
<dbReference type="PANTHER" id="PTHR35523">
    <property type="entry name" value="CELL WALL PROTEIN SED1"/>
    <property type="match status" value="1"/>
</dbReference>
<dbReference type="OrthoDB" id="4094614at2759"/>
<comment type="caution">
    <text evidence="2">The sequence shown here is derived from an EMBL/GenBank/DDBJ whole genome shotgun (WGS) entry which is preliminary data.</text>
</comment>
<dbReference type="GO" id="GO:0009277">
    <property type="term" value="C:fungal-type cell wall"/>
    <property type="evidence" value="ECO:0007669"/>
    <property type="project" value="TreeGrafter"/>
</dbReference>
<evidence type="ECO:0000313" key="3">
    <source>
        <dbReference type="Proteomes" id="UP001165063"/>
    </source>
</evidence>
<dbReference type="GO" id="GO:0005199">
    <property type="term" value="F:structural constituent of cell wall"/>
    <property type="evidence" value="ECO:0007669"/>
    <property type="project" value="InterPro"/>
</dbReference>
<dbReference type="GO" id="GO:0031505">
    <property type="term" value="P:fungal-type cell wall organization"/>
    <property type="evidence" value="ECO:0007669"/>
    <property type="project" value="InterPro"/>
</dbReference>
<keyword evidence="1" id="KW-0732">Signal</keyword>
<protein>
    <submittedName>
        <fullName evidence="2">Unnamed protein product</fullName>
    </submittedName>
</protein>
<name>A0A9W7DFA3_AMBMO</name>